<dbReference type="GO" id="GO:0016887">
    <property type="term" value="F:ATP hydrolysis activity"/>
    <property type="evidence" value="ECO:0007669"/>
    <property type="project" value="InterPro"/>
</dbReference>
<dbReference type="STRING" id="1314776.A0A166DLS0"/>
<evidence type="ECO:0000256" key="1">
    <source>
        <dbReference type="ARBA" id="ARBA00012552"/>
    </source>
</evidence>
<keyword evidence="3 8" id="KW-0378">Hydrolase</keyword>
<dbReference type="GO" id="GO:0005681">
    <property type="term" value="C:spliceosomal complex"/>
    <property type="evidence" value="ECO:0007669"/>
    <property type="project" value="TreeGrafter"/>
</dbReference>
<dbReference type="AlphaFoldDB" id="A0A166DLS0"/>
<dbReference type="Proteomes" id="UP000076798">
    <property type="component" value="Unassembled WGS sequence"/>
</dbReference>
<dbReference type="PROSITE" id="PS51192">
    <property type="entry name" value="HELICASE_ATP_BIND_1"/>
    <property type="match status" value="1"/>
</dbReference>
<keyword evidence="5" id="KW-0508">mRNA splicing</keyword>
<name>A0A166DLS0_9AGAM</name>
<dbReference type="GO" id="GO:0006397">
    <property type="term" value="P:mRNA processing"/>
    <property type="evidence" value="ECO:0007669"/>
    <property type="project" value="UniProtKB-KW"/>
</dbReference>
<dbReference type="PANTHER" id="PTHR18934:SF109">
    <property type="entry name" value="ATP-DEPENDENT RNA HELICASE DHX15 HOMOLOG"/>
    <property type="match status" value="1"/>
</dbReference>
<dbReference type="SMART" id="SM00487">
    <property type="entry name" value="DEXDc"/>
    <property type="match status" value="1"/>
</dbReference>
<evidence type="ECO:0000256" key="5">
    <source>
        <dbReference type="ARBA" id="ARBA00023187"/>
    </source>
</evidence>
<dbReference type="PROSITE" id="PS00690">
    <property type="entry name" value="DEAH_ATP_HELICASE"/>
    <property type="match status" value="1"/>
</dbReference>
<dbReference type="OrthoDB" id="10253254at2759"/>
<keyword evidence="4" id="KW-0347">Helicase</keyword>
<comment type="catalytic activity">
    <reaction evidence="6">
        <text>ATP + H2O = ADP + phosphate + H(+)</text>
        <dbReference type="Rhea" id="RHEA:13065"/>
        <dbReference type="ChEBI" id="CHEBI:15377"/>
        <dbReference type="ChEBI" id="CHEBI:15378"/>
        <dbReference type="ChEBI" id="CHEBI:30616"/>
        <dbReference type="ChEBI" id="CHEBI:43474"/>
        <dbReference type="ChEBI" id="CHEBI:456216"/>
        <dbReference type="EC" id="3.6.4.13"/>
    </reaction>
</comment>
<evidence type="ECO:0000256" key="2">
    <source>
        <dbReference type="ARBA" id="ARBA00022664"/>
    </source>
</evidence>
<evidence type="ECO:0000256" key="3">
    <source>
        <dbReference type="ARBA" id="ARBA00022801"/>
    </source>
</evidence>
<dbReference type="EC" id="3.6.4.13" evidence="1"/>
<organism evidence="8 9">
    <name type="scientific">Sistotremastrum suecicum HHB10207 ss-3</name>
    <dbReference type="NCBI Taxonomy" id="1314776"/>
    <lineage>
        <taxon>Eukaryota</taxon>
        <taxon>Fungi</taxon>
        <taxon>Dikarya</taxon>
        <taxon>Basidiomycota</taxon>
        <taxon>Agaricomycotina</taxon>
        <taxon>Agaricomycetes</taxon>
        <taxon>Sistotremastrales</taxon>
        <taxon>Sistotremastraceae</taxon>
        <taxon>Sistotremastrum</taxon>
    </lineage>
</organism>
<dbReference type="SUPFAM" id="SSF52540">
    <property type="entry name" value="P-loop containing nucleoside triphosphate hydrolases"/>
    <property type="match status" value="1"/>
</dbReference>
<evidence type="ECO:0000256" key="6">
    <source>
        <dbReference type="ARBA" id="ARBA00047984"/>
    </source>
</evidence>
<sequence>MLRRKVHAFRVQGCLAVYLALFFFVLFEIVSVYGAQHSSYVRSLARRRERSYYVVHLPRPDLRPRISMPLSDNPYLAHMKANKGGKASNAPAQAIRKPILWPPRRVNAKQVRKAMEHDLNPFNDKPHTPQYKKLLARRKQLPIYAQMDEFYKMFTENQILVLEGETGSGKSTQIPQLVCYSDLPHTRGKLIACTQPRSVVATTIAKRVADEMDVQLGEHVGYSVQFEDMTSPGTTFLTYITDEMLLREAMGDPRLTRYSTIILDEAHERSLATDILMALLKDLARKRSDLKIVICVPPLTQSNSRHSSLPPKR</sequence>
<gene>
    <name evidence="8" type="ORF">SISSUDRAFT_722537</name>
</gene>
<dbReference type="GO" id="GO:0008380">
    <property type="term" value="P:RNA splicing"/>
    <property type="evidence" value="ECO:0007669"/>
    <property type="project" value="UniProtKB-KW"/>
</dbReference>
<dbReference type="PANTHER" id="PTHR18934">
    <property type="entry name" value="ATP-DEPENDENT RNA HELICASE"/>
    <property type="match status" value="1"/>
</dbReference>
<dbReference type="Gene3D" id="3.40.50.300">
    <property type="entry name" value="P-loop containing nucleotide triphosphate hydrolases"/>
    <property type="match status" value="1"/>
</dbReference>
<proteinExistence type="predicted"/>
<dbReference type="InterPro" id="IPR049945">
    <property type="entry name" value="AAA_22"/>
</dbReference>
<keyword evidence="9" id="KW-1185">Reference proteome</keyword>
<dbReference type="GO" id="GO:0003724">
    <property type="term" value="F:RNA helicase activity"/>
    <property type="evidence" value="ECO:0007669"/>
    <property type="project" value="UniProtKB-EC"/>
</dbReference>
<keyword evidence="4" id="KW-0067">ATP-binding</keyword>
<keyword evidence="4" id="KW-0547">Nucleotide-binding</keyword>
<dbReference type="Pfam" id="PF13401">
    <property type="entry name" value="AAA_22"/>
    <property type="match status" value="1"/>
</dbReference>
<reference evidence="8 9" key="1">
    <citation type="journal article" date="2016" name="Mol. Biol. Evol.">
        <title>Comparative Genomics of Early-Diverging Mushroom-Forming Fungi Provides Insights into the Origins of Lignocellulose Decay Capabilities.</title>
        <authorList>
            <person name="Nagy L.G."/>
            <person name="Riley R."/>
            <person name="Tritt A."/>
            <person name="Adam C."/>
            <person name="Daum C."/>
            <person name="Floudas D."/>
            <person name="Sun H."/>
            <person name="Yadav J.S."/>
            <person name="Pangilinan J."/>
            <person name="Larsson K.H."/>
            <person name="Matsuura K."/>
            <person name="Barry K."/>
            <person name="Labutti K."/>
            <person name="Kuo R."/>
            <person name="Ohm R.A."/>
            <person name="Bhattacharya S.S."/>
            <person name="Shirouzu T."/>
            <person name="Yoshinaga Y."/>
            <person name="Martin F.M."/>
            <person name="Grigoriev I.V."/>
            <person name="Hibbett D.S."/>
        </authorList>
    </citation>
    <scope>NUCLEOTIDE SEQUENCE [LARGE SCALE GENOMIC DNA]</scope>
    <source>
        <strain evidence="8 9">HHB10207 ss-3</strain>
    </source>
</reference>
<feature type="domain" description="Helicase ATP-binding" evidence="7">
    <location>
        <begin position="151"/>
        <end position="313"/>
    </location>
</feature>
<dbReference type="EMBL" id="KV428059">
    <property type="protein sequence ID" value="KZT38666.1"/>
    <property type="molecule type" value="Genomic_DNA"/>
</dbReference>
<dbReference type="InterPro" id="IPR002464">
    <property type="entry name" value="DNA/RNA_helicase_DEAH_CS"/>
</dbReference>
<keyword evidence="2" id="KW-0507">mRNA processing</keyword>
<evidence type="ECO:0000313" key="9">
    <source>
        <dbReference type="Proteomes" id="UP000076798"/>
    </source>
</evidence>
<protein>
    <recommendedName>
        <fullName evidence="1">RNA helicase</fullName>
        <ecNumber evidence="1">3.6.4.13</ecNumber>
    </recommendedName>
</protein>
<dbReference type="InterPro" id="IPR027417">
    <property type="entry name" value="P-loop_NTPase"/>
</dbReference>
<accession>A0A166DLS0</accession>
<evidence type="ECO:0000313" key="8">
    <source>
        <dbReference type="EMBL" id="KZT38666.1"/>
    </source>
</evidence>
<evidence type="ECO:0000256" key="4">
    <source>
        <dbReference type="ARBA" id="ARBA00022806"/>
    </source>
</evidence>
<evidence type="ECO:0000259" key="7">
    <source>
        <dbReference type="PROSITE" id="PS51192"/>
    </source>
</evidence>
<dbReference type="GO" id="GO:0003723">
    <property type="term" value="F:RNA binding"/>
    <property type="evidence" value="ECO:0007669"/>
    <property type="project" value="TreeGrafter"/>
</dbReference>
<dbReference type="InterPro" id="IPR014001">
    <property type="entry name" value="Helicase_ATP-bd"/>
</dbReference>